<dbReference type="HOGENOM" id="CLU_006586_10_7_1"/>
<evidence type="ECO:0000259" key="4">
    <source>
        <dbReference type="Pfam" id="PF00135"/>
    </source>
</evidence>
<feature type="domain" description="Carboxylesterase type B" evidence="4">
    <location>
        <begin position="4"/>
        <end position="506"/>
    </location>
</feature>
<sequence>PLGPVVNLGYAAYAGNSTTPTGIADGPVTFFGGIPYAQPPLGNLRFRAPQPLDENTKNGGYVPVTDARNWGPACIQQPAAVGAGSEDCLLLNVWKPTNAAAGANLPVVVYIYTTQGFPLYDWVAEHPTGIIGVSMGYRLNVLGFLSGNEVSANGDANAGLLDQRAAIEWVQRHISQFGGDPDEITISGESAGGASVIMQITAYGGTRGAPFKRAIAQSIGYGYTANASLQEVLFQNVTRVAGCPSSGPEAMTCLRSASIGAIVAAVNHVQTGRVAPVVDGSFIPELPSRLVASGNFTPVEFIGGHCSNDGRTFVGGTPSQFVTDADLARLVFARWPGVVSLDLYLNNETIQQALQLYPSPDVPGSPFATQYDRAWTMAQEIIFGCFDWYTETAMISKGVQNVFAFRWNTPDAVLYAAAPYQGVMHTSDIYYLFDGESKGSLNRTNAGASFTPFNSTEKLLSAQAIAYWTSFGSSGNPSTSKTSYSPDWTYFSSGGQNYRMVLTEGTSLNGTASAMEVYPSAEIERCKFWME</sequence>
<dbReference type="PROSITE" id="PS00122">
    <property type="entry name" value="CARBOXYLESTERASE_B_1"/>
    <property type="match status" value="1"/>
</dbReference>
<organism evidence="5 6">
    <name type="scientific">Gloeophyllum trabeum (strain ATCC 11539 / FP-39264 / Madison 617)</name>
    <name type="common">Brown rot fungus</name>
    <dbReference type="NCBI Taxonomy" id="670483"/>
    <lineage>
        <taxon>Eukaryota</taxon>
        <taxon>Fungi</taxon>
        <taxon>Dikarya</taxon>
        <taxon>Basidiomycota</taxon>
        <taxon>Agaricomycotina</taxon>
        <taxon>Agaricomycetes</taxon>
        <taxon>Gloeophyllales</taxon>
        <taxon>Gloeophyllaceae</taxon>
        <taxon>Gloeophyllum</taxon>
    </lineage>
</organism>
<dbReference type="GO" id="GO:0016787">
    <property type="term" value="F:hydrolase activity"/>
    <property type="evidence" value="ECO:0007669"/>
    <property type="project" value="UniProtKB-KW"/>
</dbReference>
<dbReference type="RefSeq" id="XP_007862810.1">
    <property type="nucleotide sequence ID" value="XM_007864619.1"/>
</dbReference>
<dbReference type="AlphaFoldDB" id="S7RYM7"/>
<evidence type="ECO:0000256" key="2">
    <source>
        <dbReference type="ARBA" id="ARBA00022801"/>
    </source>
</evidence>
<gene>
    <name evidence="5" type="ORF">GLOTRDRAFT_24740</name>
</gene>
<keyword evidence="6" id="KW-1185">Reference proteome</keyword>
<evidence type="ECO:0000313" key="6">
    <source>
        <dbReference type="Proteomes" id="UP000030669"/>
    </source>
</evidence>
<dbReference type="Gene3D" id="3.40.50.1820">
    <property type="entry name" value="alpha/beta hydrolase"/>
    <property type="match status" value="1"/>
</dbReference>
<accession>S7RYM7</accession>
<evidence type="ECO:0000256" key="1">
    <source>
        <dbReference type="ARBA" id="ARBA00005964"/>
    </source>
</evidence>
<dbReference type="eggNOG" id="KOG4389">
    <property type="taxonomic scope" value="Eukaryota"/>
</dbReference>
<dbReference type="InterPro" id="IPR029058">
    <property type="entry name" value="AB_hydrolase_fold"/>
</dbReference>
<feature type="non-terminal residue" evidence="5">
    <location>
        <position position="531"/>
    </location>
</feature>
<dbReference type="SUPFAM" id="SSF53474">
    <property type="entry name" value="alpha/beta-Hydrolases"/>
    <property type="match status" value="1"/>
</dbReference>
<dbReference type="OrthoDB" id="408631at2759"/>
<proteinExistence type="inferred from homology"/>
<dbReference type="PANTHER" id="PTHR11559">
    <property type="entry name" value="CARBOXYLESTERASE"/>
    <property type="match status" value="1"/>
</dbReference>
<dbReference type="ESTHER" id="glota-s7rym7">
    <property type="family name" value="Fungal_carboxylesterase_lipase"/>
</dbReference>
<dbReference type="InterPro" id="IPR002018">
    <property type="entry name" value="CarbesteraseB"/>
</dbReference>
<keyword evidence="2 3" id="KW-0378">Hydrolase</keyword>
<comment type="similarity">
    <text evidence="1 3">Belongs to the type-B carboxylesterase/lipase family.</text>
</comment>
<dbReference type="OMA" id="TCSVNEM"/>
<dbReference type="EMBL" id="KB469298">
    <property type="protein sequence ID" value="EPQ58489.1"/>
    <property type="molecule type" value="Genomic_DNA"/>
</dbReference>
<dbReference type="Pfam" id="PF00135">
    <property type="entry name" value="COesterase"/>
    <property type="match status" value="1"/>
</dbReference>
<dbReference type="Proteomes" id="UP000030669">
    <property type="component" value="Unassembled WGS sequence"/>
</dbReference>
<protein>
    <recommendedName>
        <fullName evidence="3">Carboxylic ester hydrolase</fullName>
        <ecNumber evidence="3">3.1.1.-</ecNumber>
    </recommendedName>
</protein>
<name>S7RYM7_GLOTA</name>
<dbReference type="InterPro" id="IPR019826">
    <property type="entry name" value="Carboxylesterase_B_AS"/>
</dbReference>
<dbReference type="EC" id="3.1.1.-" evidence="3"/>
<feature type="non-terminal residue" evidence="5">
    <location>
        <position position="1"/>
    </location>
</feature>
<reference evidence="5 6" key="1">
    <citation type="journal article" date="2012" name="Science">
        <title>The Paleozoic origin of enzymatic lignin decomposition reconstructed from 31 fungal genomes.</title>
        <authorList>
            <person name="Floudas D."/>
            <person name="Binder M."/>
            <person name="Riley R."/>
            <person name="Barry K."/>
            <person name="Blanchette R.A."/>
            <person name="Henrissat B."/>
            <person name="Martinez A.T."/>
            <person name="Otillar R."/>
            <person name="Spatafora J.W."/>
            <person name="Yadav J.S."/>
            <person name="Aerts A."/>
            <person name="Benoit I."/>
            <person name="Boyd A."/>
            <person name="Carlson A."/>
            <person name="Copeland A."/>
            <person name="Coutinho P.M."/>
            <person name="de Vries R.P."/>
            <person name="Ferreira P."/>
            <person name="Findley K."/>
            <person name="Foster B."/>
            <person name="Gaskell J."/>
            <person name="Glotzer D."/>
            <person name="Gorecki P."/>
            <person name="Heitman J."/>
            <person name="Hesse C."/>
            <person name="Hori C."/>
            <person name="Igarashi K."/>
            <person name="Jurgens J.A."/>
            <person name="Kallen N."/>
            <person name="Kersten P."/>
            <person name="Kohler A."/>
            <person name="Kuees U."/>
            <person name="Kumar T.K.A."/>
            <person name="Kuo A."/>
            <person name="LaButti K."/>
            <person name="Larrondo L.F."/>
            <person name="Lindquist E."/>
            <person name="Ling A."/>
            <person name="Lombard V."/>
            <person name="Lucas S."/>
            <person name="Lundell T."/>
            <person name="Martin R."/>
            <person name="McLaughlin D.J."/>
            <person name="Morgenstern I."/>
            <person name="Morin E."/>
            <person name="Murat C."/>
            <person name="Nagy L.G."/>
            <person name="Nolan M."/>
            <person name="Ohm R.A."/>
            <person name="Patyshakuliyeva A."/>
            <person name="Rokas A."/>
            <person name="Ruiz-Duenas F.J."/>
            <person name="Sabat G."/>
            <person name="Salamov A."/>
            <person name="Samejima M."/>
            <person name="Schmutz J."/>
            <person name="Slot J.C."/>
            <person name="St John F."/>
            <person name="Stenlid J."/>
            <person name="Sun H."/>
            <person name="Sun S."/>
            <person name="Syed K."/>
            <person name="Tsang A."/>
            <person name="Wiebenga A."/>
            <person name="Young D."/>
            <person name="Pisabarro A."/>
            <person name="Eastwood D.C."/>
            <person name="Martin F."/>
            <person name="Cullen D."/>
            <person name="Grigoriev I.V."/>
            <person name="Hibbett D.S."/>
        </authorList>
    </citation>
    <scope>NUCLEOTIDE SEQUENCE [LARGE SCALE GENOMIC DNA]</scope>
    <source>
        <strain evidence="5 6">ATCC 11539</strain>
    </source>
</reference>
<dbReference type="KEGG" id="gtr:GLOTRDRAFT_24740"/>
<dbReference type="InterPro" id="IPR050309">
    <property type="entry name" value="Type-B_Carboxylest/Lipase"/>
</dbReference>
<dbReference type="GeneID" id="19305143"/>
<evidence type="ECO:0000256" key="3">
    <source>
        <dbReference type="RuleBase" id="RU361235"/>
    </source>
</evidence>
<evidence type="ECO:0000313" key="5">
    <source>
        <dbReference type="EMBL" id="EPQ58489.1"/>
    </source>
</evidence>